<name>A0ACA9RRE9_9GLOM</name>
<dbReference type="EMBL" id="CAJVQC010067664">
    <property type="protein sequence ID" value="CAG8807411.1"/>
    <property type="molecule type" value="Genomic_DNA"/>
</dbReference>
<protein>
    <submittedName>
        <fullName evidence="1">6243_t:CDS:1</fullName>
    </submittedName>
</protein>
<keyword evidence="2" id="KW-1185">Reference proteome</keyword>
<evidence type="ECO:0000313" key="2">
    <source>
        <dbReference type="Proteomes" id="UP000789920"/>
    </source>
</evidence>
<sequence>NISQKKYLNSSGARFDFDDYNENHVFNKFEDQFESFKKINGCGFEIDYNTEFEGTLFRLPLRQNGMESSISDNVDNIEKVIELLNMIKKEAMSELIFLRNVKSFEVFRKTSKESNPTLLWKVEVTKNSELRKLYGKESQVFKLDVQFSDRTRLFSFAERKPEKKTWLISSGKNDFSLNRLGTWGGVAILVPERPEIPLTLNDNIQNGKFYSYLSLSIPSGLSVNLHASGWALSSDRRSIVFGGDNQTCVKDDVKATQNKNILNKLLPKLHVKLFEGYLELEAASRA</sequence>
<accession>A0ACA9RRE9</accession>
<dbReference type="Proteomes" id="UP000789920">
    <property type="component" value="Unassembled WGS sequence"/>
</dbReference>
<evidence type="ECO:0000313" key="1">
    <source>
        <dbReference type="EMBL" id="CAG8807411.1"/>
    </source>
</evidence>
<feature type="non-terminal residue" evidence="1">
    <location>
        <position position="1"/>
    </location>
</feature>
<reference evidence="1" key="1">
    <citation type="submission" date="2021-06" db="EMBL/GenBank/DDBJ databases">
        <authorList>
            <person name="Kallberg Y."/>
            <person name="Tangrot J."/>
            <person name="Rosling A."/>
        </authorList>
    </citation>
    <scope>NUCLEOTIDE SEQUENCE</scope>
    <source>
        <strain evidence="1">MA461A</strain>
    </source>
</reference>
<feature type="non-terminal residue" evidence="1">
    <location>
        <position position="286"/>
    </location>
</feature>
<organism evidence="1 2">
    <name type="scientific">Racocetra persica</name>
    <dbReference type="NCBI Taxonomy" id="160502"/>
    <lineage>
        <taxon>Eukaryota</taxon>
        <taxon>Fungi</taxon>
        <taxon>Fungi incertae sedis</taxon>
        <taxon>Mucoromycota</taxon>
        <taxon>Glomeromycotina</taxon>
        <taxon>Glomeromycetes</taxon>
        <taxon>Diversisporales</taxon>
        <taxon>Gigasporaceae</taxon>
        <taxon>Racocetra</taxon>
    </lineage>
</organism>
<proteinExistence type="predicted"/>
<gene>
    <name evidence="1" type="ORF">RPERSI_LOCUS22384</name>
</gene>
<comment type="caution">
    <text evidence="1">The sequence shown here is derived from an EMBL/GenBank/DDBJ whole genome shotgun (WGS) entry which is preliminary data.</text>
</comment>